<sequence>MKFHFIRSRKEKFYDPKYSLDCISTVTKKAKRPGFYSDDVISYQDIVIYLADQKFNIDRIEDLANKSIGTFHDAKEHLGLAKVVAKNQLYHEHSGKASQIVLFYRHRVDILIMDRYFFAHFRKRVASLVDITQKLVVKDHIFTERPYKILCKKEKVRDDFNLGLGKLRAEGRYEEIIKQYVEEPVKRKNPIPLGGN</sequence>
<evidence type="ECO:0000313" key="1">
    <source>
        <dbReference type="EMBL" id="OAD23474.1"/>
    </source>
</evidence>
<dbReference type="AlphaFoldDB" id="A0A176S6C3"/>
<proteinExistence type="predicted"/>
<name>A0A176S6C3_9GAMM</name>
<protein>
    <submittedName>
        <fullName evidence="1">ABC-type amino acid transport/signal transduction</fullName>
    </submittedName>
</protein>
<evidence type="ECO:0000313" key="2">
    <source>
        <dbReference type="Proteomes" id="UP000076962"/>
    </source>
</evidence>
<dbReference type="SUPFAM" id="SSF53850">
    <property type="entry name" value="Periplasmic binding protein-like II"/>
    <property type="match status" value="1"/>
</dbReference>
<gene>
    <name evidence="1" type="ORF">THIOM_000696</name>
</gene>
<keyword evidence="2" id="KW-1185">Reference proteome</keyword>
<accession>A0A176S6C3</accession>
<dbReference type="Gene3D" id="3.40.190.10">
    <property type="entry name" value="Periplasmic binding protein-like II"/>
    <property type="match status" value="2"/>
</dbReference>
<dbReference type="Proteomes" id="UP000076962">
    <property type="component" value="Unassembled WGS sequence"/>
</dbReference>
<dbReference type="EMBL" id="LUTY01000349">
    <property type="protein sequence ID" value="OAD23474.1"/>
    <property type="molecule type" value="Genomic_DNA"/>
</dbReference>
<reference evidence="1 2" key="1">
    <citation type="submission" date="2016-05" db="EMBL/GenBank/DDBJ databases">
        <title>Single-cell genome of chain-forming Candidatus Thiomargarita nelsonii and comparison to other large sulfur-oxidizing bacteria.</title>
        <authorList>
            <person name="Winkel M."/>
            <person name="Salman V."/>
            <person name="Woyke T."/>
            <person name="Schulz-Vogt H."/>
            <person name="Richter M."/>
            <person name="Flood B."/>
            <person name="Bailey J."/>
            <person name="Amann R."/>
            <person name="Mussmann M."/>
        </authorList>
    </citation>
    <scope>NUCLEOTIDE SEQUENCE [LARGE SCALE GENOMIC DNA]</scope>
    <source>
        <strain evidence="1 2">THI036</strain>
    </source>
</reference>
<comment type="caution">
    <text evidence="1">The sequence shown here is derived from an EMBL/GenBank/DDBJ whole genome shotgun (WGS) entry which is preliminary data.</text>
</comment>
<organism evidence="1 2">
    <name type="scientific">Candidatus Thiomargarita nelsonii</name>
    <dbReference type="NCBI Taxonomy" id="1003181"/>
    <lineage>
        <taxon>Bacteria</taxon>
        <taxon>Pseudomonadati</taxon>
        <taxon>Pseudomonadota</taxon>
        <taxon>Gammaproteobacteria</taxon>
        <taxon>Thiotrichales</taxon>
        <taxon>Thiotrichaceae</taxon>
        <taxon>Thiomargarita</taxon>
    </lineage>
</organism>